<evidence type="ECO:0000313" key="2">
    <source>
        <dbReference type="Proteomes" id="UP001207468"/>
    </source>
</evidence>
<sequence length="144" mass="16920">MNRMVGGNRNARDLAIGVDGQRYWSYGLFECFSALDLYCWAVFCPCDVHARTKRRFIHIENYGVPLQGEINPFNEDCCVYYCLYYSAHWNPPQMTFGRGNVRRRYGIRGHPTDDFLASFFCRPCALAQERREVELEENSLRVRN</sequence>
<keyword evidence="2" id="KW-1185">Reference proteome</keyword>
<comment type="caution">
    <text evidence="1">The sequence shown here is derived from an EMBL/GenBank/DDBJ whole genome shotgun (WGS) entry which is preliminary data.</text>
</comment>
<dbReference type="EMBL" id="JAGFNK010000255">
    <property type="protein sequence ID" value="KAI9455196.1"/>
    <property type="molecule type" value="Genomic_DNA"/>
</dbReference>
<accession>A0ACC0U026</accession>
<name>A0ACC0U026_9AGAM</name>
<reference evidence="1" key="1">
    <citation type="submission" date="2021-03" db="EMBL/GenBank/DDBJ databases">
        <title>Evolutionary priming and transition to the ectomycorrhizal habit in an iconic lineage of mushroom-forming fungi: is preadaptation a requirement?</title>
        <authorList>
            <consortium name="DOE Joint Genome Institute"/>
            <person name="Looney B.P."/>
            <person name="Miyauchi S."/>
            <person name="Morin E."/>
            <person name="Drula E."/>
            <person name="Courty P.E."/>
            <person name="Chicoki N."/>
            <person name="Fauchery L."/>
            <person name="Kohler A."/>
            <person name="Kuo A."/>
            <person name="LaButti K."/>
            <person name="Pangilinan J."/>
            <person name="Lipzen A."/>
            <person name="Riley R."/>
            <person name="Andreopoulos W."/>
            <person name="He G."/>
            <person name="Johnson J."/>
            <person name="Barry K.W."/>
            <person name="Grigoriev I.V."/>
            <person name="Nagy L."/>
            <person name="Hibbett D."/>
            <person name="Henrissat B."/>
            <person name="Matheny P.B."/>
            <person name="Labbe J."/>
            <person name="Martin A.F."/>
        </authorList>
    </citation>
    <scope>NUCLEOTIDE SEQUENCE</scope>
    <source>
        <strain evidence="1">BPL698</strain>
    </source>
</reference>
<organism evidence="1 2">
    <name type="scientific">Russula earlei</name>
    <dbReference type="NCBI Taxonomy" id="71964"/>
    <lineage>
        <taxon>Eukaryota</taxon>
        <taxon>Fungi</taxon>
        <taxon>Dikarya</taxon>
        <taxon>Basidiomycota</taxon>
        <taxon>Agaricomycotina</taxon>
        <taxon>Agaricomycetes</taxon>
        <taxon>Russulales</taxon>
        <taxon>Russulaceae</taxon>
        <taxon>Russula</taxon>
    </lineage>
</organism>
<evidence type="ECO:0000313" key="1">
    <source>
        <dbReference type="EMBL" id="KAI9455196.1"/>
    </source>
</evidence>
<proteinExistence type="predicted"/>
<protein>
    <submittedName>
        <fullName evidence="1">PLAC8 family-domain-containing protein</fullName>
    </submittedName>
</protein>
<dbReference type="Proteomes" id="UP001207468">
    <property type="component" value="Unassembled WGS sequence"/>
</dbReference>
<gene>
    <name evidence="1" type="ORF">F5148DRAFT_398936</name>
</gene>